<keyword evidence="7" id="KW-1185">Reference proteome</keyword>
<evidence type="ECO:0000256" key="5">
    <source>
        <dbReference type="SAM" id="MobiDB-lite"/>
    </source>
</evidence>
<dbReference type="PROSITE" id="PS51450">
    <property type="entry name" value="LRR"/>
    <property type="match status" value="3"/>
</dbReference>
<dbReference type="GO" id="GO:0005930">
    <property type="term" value="C:axoneme"/>
    <property type="evidence" value="ECO:0007669"/>
    <property type="project" value="UniProtKB-SubCell"/>
</dbReference>
<feature type="coiled-coil region" evidence="4">
    <location>
        <begin position="562"/>
        <end position="603"/>
    </location>
</feature>
<feature type="compositionally biased region" description="Basic and acidic residues" evidence="5">
    <location>
        <begin position="221"/>
        <end position="231"/>
    </location>
</feature>
<dbReference type="InterPro" id="IPR001611">
    <property type="entry name" value="Leu-rich_rpt"/>
</dbReference>
<keyword evidence="2" id="KW-0433">Leucine-rich repeat</keyword>
<dbReference type="PANTHER" id="PTHR46652">
    <property type="entry name" value="LEUCINE-RICH REPEAT AND IQ DOMAIN-CONTAINING PROTEIN 1-RELATED"/>
    <property type="match status" value="1"/>
</dbReference>
<gene>
    <name evidence="6" type="ORF">A3770_08p50390</name>
</gene>
<keyword evidence="3" id="KW-0677">Repeat</keyword>
<dbReference type="AlphaFoldDB" id="A0A5B8MQ90"/>
<dbReference type="PANTHER" id="PTHR46652:SF3">
    <property type="entry name" value="LEUCINE-RICH REPEAT-CONTAINING PROTEIN 9"/>
    <property type="match status" value="1"/>
</dbReference>
<accession>A0A5B8MQ90</accession>
<dbReference type="InterPro" id="IPR050836">
    <property type="entry name" value="SDS22/Internalin_LRR"/>
</dbReference>
<protein>
    <recommendedName>
        <fullName evidence="8">Leucine-rich repeat domain-containing protein</fullName>
    </recommendedName>
</protein>
<dbReference type="OrthoDB" id="1938863at2759"/>
<evidence type="ECO:0000256" key="1">
    <source>
        <dbReference type="ARBA" id="ARBA00004430"/>
    </source>
</evidence>
<feature type="coiled-coil region" evidence="4">
    <location>
        <begin position="250"/>
        <end position="309"/>
    </location>
</feature>
<dbReference type="EMBL" id="CP031041">
    <property type="protein sequence ID" value="QDZ22521.1"/>
    <property type="molecule type" value="Genomic_DNA"/>
</dbReference>
<evidence type="ECO:0000313" key="7">
    <source>
        <dbReference type="Proteomes" id="UP000316726"/>
    </source>
</evidence>
<feature type="coiled-coil region" evidence="4">
    <location>
        <begin position="628"/>
        <end position="905"/>
    </location>
</feature>
<feature type="region of interest" description="Disordered" evidence="5">
    <location>
        <begin position="197"/>
        <end position="249"/>
    </location>
</feature>
<name>A0A5B8MQ90_9CHLO</name>
<dbReference type="Proteomes" id="UP000316726">
    <property type="component" value="Chromosome 8"/>
</dbReference>
<evidence type="ECO:0000256" key="2">
    <source>
        <dbReference type="ARBA" id="ARBA00022614"/>
    </source>
</evidence>
<comment type="subcellular location">
    <subcellularLocation>
        <location evidence="1">Cytoplasm</location>
        <location evidence="1">Cytoskeleton</location>
        <location evidence="1">Cilium axoneme</location>
    </subcellularLocation>
</comment>
<evidence type="ECO:0000313" key="6">
    <source>
        <dbReference type="EMBL" id="QDZ22521.1"/>
    </source>
</evidence>
<dbReference type="SUPFAM" id="SSF52058">
    <property type="entry name" value="L domain-like"/>
    <property type="match status" value="1"/>
</dbReference>
<evidence type="ECO:0000256" key="4">
    <source>
        <dbReference type="SAM" id="Coils"/>
    </source>
</evidence>
<feature type="coiled-coil region" evidence="4">
    <location>
        <begin position="419"/>
        <end position="495"/>
    </location>
</feature>
<evidence type="ECO:0000256" key="3">
    <source>
        <dbReference type="ARBA" id="ARBA00022737"/>
    </source>
</evidence>
<keyword evidence="4" id="KW-0175">Coiled coil</keyword>
<dbReference type="Pfam" id="PF12799">
    <property type="entry name" value="LRR_4"/>
    <property type="match status" value="1"/>
</dbReference>
<reference evidence="6 7" key="1">
    <citation type="submission" date="2018-07" db="EMBL/GenBank/DDBJ databases">
        <title>The complete nuclear genome of the prasinophyte Chloropicon primus (CCMP1205).</title>
        <authorList>
            <person name="Pombert J.-F."/>
            <person name="Otis C."/>
            <person name="Turmel M."/>
            <person name="Lemieux C."/>
        </authorList>
    </citation>
    <scope>NUCLEOTIDE SEQUENCE [LARGE SCALE GENOMIC DNA]</scope>
    <source>
        <strain evidence="6 7">CCMP1205</strain>
    </source>
</reference>
<evidence type="ECO:0008006" key="8">
    <source>
        <dbReference type="Google" id="ProtNLM"/>
    </source>
</evidence>
<dbReference type="Gene3D" id="3.80.10.10">
    <property type="entry name" value="Ribonuclease Inhibitor"/>
    <property type="match status" value="2"/>
</dbReference>
<dbReference type="InterPro" id="IPR025875">
    <property type="entry name" value="Leu-rich_rpt_4"/>
</dbReference>
<dbReference type="InterPro" id="IPR032675">
    <property type="entry name" value="LRR_dom_sf"/>
</dbReference>
<dbReference type="SMART" id="SM00365">
    <property type="entry name" value="LRR_SD22"/>
    <property type="match status" value="3"/>
</dbReference>
<dbReference type="STRING" id="1764295.A0A5B8MQ90"/>
<sequence>MSGTESEDEDYYEGEDSAVSLIACGIRSVPDDLEPTTTTINLHGNFITSVGQSFVLLGKLVSLNLSSNHIEVMEGFESLVLLKTLSLACNKISKVQGLKGLAALRSLDLSHNLVSDVSGFYELDASRNSLCEVRLKDNRISTVQDLLPLRTVGNLNLLELESGGFANPVCKTRSYYKDLLHLLPQVKVLDPLRATREEAGAGAGSGTGLDLPGAAGSADTTSRREREEGHWGAKTLESSSTQTPGDPDHVEKLEKEAKTLGEQIETLRTSFQDYDSLRSLVQNLKEQQRAQLERQEKVLKQEMEIYVQEKDLENQVLRGQVERFKSSEAKLSSDLAGMKQKEGKRVREAKSLGDRYNRAVHELRTLEEFAEQLTGKIEVERALRHRAEIETQETMKKLNDNLSDFASVSQKGSQLQEELFESERREKSLEDKLQEVETSLQVQCRKYAEKEGQNEELRQKMSRLNDSVNEVTATLAKVREEKAALREELGQEFSRKAALDRKEEMRRVKDMLFNWFDGMESSTNQLKKDVHYSLSANEEKLNNLFILKSKLSASVIRANKAVNEAYRERNESENLLEDLAKVSENLQNQLAQSHAEQNQLRKLISKQVKQIDKYMPVSKKYHKLCVNHESLEKKYEDECAKSRNLERQCSDLLMKSAKAVQEAENSKIVSREELQRAEATLKQALAQESKLQHLQDEINALGQVIKLKDTLLEDRNKSIEELGRAIKREQDDKTVIIESHSHALEQMKNTMDSLNEELNLQDQVVSRHKDQATRLEQELQETCEKNKEKDDMLQYVRAEIKNLKKMFEAKEEELREECKLANQKVAESSREKDRADRELQASKSAIEDLVTKLQSKEEKLARTEGQLRTSKENVEAVEDEMRQLLKALETERQASQLKAQRVQSVLKELAIT</sequence>
<proteinExistence type="predicted"/>
<organism evidence="6 7">
    <name type="scientific">Chloropicon primus</name>
    <dbReference type="NCBI Taxonomy" id="1764295"/>
    <lineage>
        <taxon>Eukaryota</taxon>
        <taxon>Viridiplantae</taxon>
        <taxon>Chlorophyta</taxon>
        <taxon>Chloropicophyceae</taxon>
        <taxon>Chloropicales</taxon>
        <taxon>Chloropicaceae</taxon>
        <taxon>Chloropicon</taxon>
    </lineage>
</organism>